<dbReference type="Pfam" id="PF12770">
    <property type="entry name" value="CHAT"/>
    <property type="match status" value="1"/>
</dbReference>
<name>A0AAN5Z638_FUSAU</name>
<keyword evidence="1" id="KW-0175">Coiled coil</keyword>
<comment type="caution">
    <text evidence="3">The sequence shown here is derived from an EMBL/GenBank/DDBJ whole genome shotgun (WGS) entry which is preliminary data.</text>
</comment>
<reference evidence="3 4" key="1">
    <citation type="submission" date="2020-02" db="EMBL/GenBank/DDBJ databases">
        <title>Identification and distribution of gene clusters putatively required for synthesis of sphingolipid metabolism inhibitors in phylogenetically diverse species of the filamentous fungus Fusarium.</title>
        <authorList>
            <person name="Kim H.-S."/>
            <person name="Busman M."/>
            <person name="Brown D.W."/>
            <person name="Divon H."/>
            <person name="Uhlig S."/>
            <person name="Proctor R.H."/>
        </authorList>
    </citation>
    <scope>NUCLEOTIDE SEQUENCE [LARGE SCALE GENOMIC DNA]</scope>
    <source>
        <strain evidence="3 4">NRRL 2903</strain>
    </source>
</reference>
<keyword evidence="4" id="KW-1185">Reference proteome</keyword>
<organism evidence="3 4">
    <name type="scientific">Fusarium austroamericanum</name>
    <dbReference type="NCBI Taxonomy" id="282268"/>
    <lineage>
        <taxon>Eukaryota</taxon>
        <taxon>Fungi</taxon>
        <taxon>Dikarya</taxon>
        <taxon>Ascomycota</taxon>
        <taxon>Pezizomycotina</taxon>
        <taxon>Sordariomycetes</taxon>
        <taxon>Hypocreomycetidae</taxon>
        <taxon>Hypocreales</taxon>
        <taxon>Nectriaceae</taxon>
        <taxon>Fusarium</taxon>
    </lineage>
</organism>
<evidence type="ECO:0000259" key="2">
    <source>
        <dbReference type="Pfam" id="PF12770"/>
    </source>
</evidence>
<gene>
    <name evidence="3" type="ORF">FAUST_8771</name>
</gene>
<dbReference type="AlphaFoldDB" id="A0AAN5Z638"/>
<feature type="domain" description="CHAT" evidence="2">
    <location>
        <begin position="889"/>
        <end position="1143"/>
    </location>
</feature>
<accession>A0AAN5Z638</accession>
<evidence type="ECO:0000313" key="4">
    <source>
        <dbReference type="Proteomes" id="UP000537989"/>
    </source>
</evidence>
<dbReference type="EMBL" id="JAAMOD010000288">
    <property type="protein sequence ID" value="KAF5232309.1"/>
    <property type="molecule type" value="Genomic_DNA"/>
</dbReference>
<evidence type="ECO:0000313" key="3">
    <source>
        <dbReference type="EMBL" id="KAF5232309.1"/>
    </source>
</evidence>
<dbReference type="Proteomes" id="UP000537989">
    <property type="component" value="Unassembled WGS sequence"/>
</dbReference>
<evidence type="ECO:0000256" key="1">
    <source>
        <dbReference type="SAM" id="Coils"/>
    </source>
</evidence>
<feature type="coiled-coil region" evidence="1">
    <location>
        <begin position="1192"/>
        <end position="1224"/>
    </location>
</feature>
<proteinExistence type="predicted"/>
<dbReference type="InterPro" id="IPR024983">
    <property type="entry name" value="CHAT_dom"/>
</dbReference>
<sequence>MNNPNIRKAFLELISELNGRDLDSFVDMIKDAICEDDIDLFIFIALFLSQKVGCPLATKHAIQLCDSWIQAGASEPNEVVREQITQWPSAPIPIVDRIIALYSNTRDSSYLRDAISLYTRKLESVPTADSCWAKFVKTLYDALVAKVKAMNTYSNPRTTIEFIDTTSFNAQGHLSAELWSAYSAEVLNIYTLTNNIVHLERAILFCRTAIKASHDEDSDLNERKLLLGNCLTKRFYATEAQDDLNEAILFLTSGLDGISPDGATHLESQAQLASCLLDRHIISRDQMDLGRASDISSRMVTAASEHHPDYHHYLYISGICFYHKYIKSSDEEHYALSIEGITRAIDLRPDENCYNYVAHKVFSARYLRTRHMTSLDSAMASIKAAYESDNVMYGLDMAKCLQTRSKETGCAEDLDRAIEIATHLLQVKEGADNKTASIYHLELARMLDDRYEMVGSLADLDNGIDLAEKATHLNNQNTRAQHHLSLLLVKRFYRTEQLVADINRAIVAAEAASDEHNGGTEVAFSQYLAKLLLIRHDNTKSEMDLDRACQLLTTNYEADASTLMNASRLLMYWFYRAESFRSDTTKEGIKSRIECLRKALTYLPSGHFQRARILFIIVNITTIDFSGQNVEEEIDRAKTDLIECWNCRAAPLHIRMSIVNRAAAMATPKETCSLLREAIGEFPKLLPRSLSNDDRQSLLEIVSNIASNAAYYHLRAGEDPATAVGFLEAGRSVLSNILMEMRTDTSDLREAYPDLAQRFASLVEVLDSTIQSLQSDIGSLEMIQPVKWESNASQRRKADTEFTTLLDEIRTKPGFEGFLLPLKPEDMMRAADPDPIVVINLHVIESHAFIIESHQIRVITLPDLTRSEVERRTGKMRSILGSGSHDIKPLLKWLWNVLCLPCLKELRFDHPVTDGEWPRVWWIPTGGLSQFPLHAAGVYEGSSTDTVLDCVMSSYAVSINTLQHGRRLQTKPASGSLGSKKALLVSMQSTPGQSKLRFADEEVNNLFDYCPQLELNPVKPECTRSGVVEHLKNCHIFHFAGHGSSHPKDPSKSLLLLRDWQTEPLTVGDLRETRLQEHPPFLGYLSACSTGSNQKASLLDEGIHLVGALQLSGFQHVVGSLWAVSDRHSADVARCFYEVLKREGNPPFIRSSSFNYPVDEESTEMLYMKLNLLAEKLAQREKELTVMAAEFRKKLSGNISDAERKKEENKASAACERIRDTQSEYQDLWQLWYFKIMQDGNEDGNKLEQEYKKNETMRLEQEERWEMLERTSDYFKTRWG</sequence>
<protein>
    <recommendedName>
        <fullName evidence="2">CHAT domain-containing protein</fullName>
    </recommendedName>
</protein>